<keyword evidence="1" id="KW-0812">Transmembrane</keyword>
<evidence type="ECO:0000256" key="1">
    <source>
        <dbReference type="SAM" id="Phobius"/>
    </source>
</evidence>
<keyword evidence="1" id="KW-0472">Membrane</keyword>
<evidence type="ECO:0000313" key="4">
    <source>
        <dbReference type="EMBL" id="KAB1223877.1"/>
    </source>
</evidence>
<feature type="domain" description="Methyltransferase type 11" evidence="2">
    <location>
        <begin position="282"/>
        <end position="324"/>
    </location>
</feature>
<gene>
    <name evidence="4" type="ORF">CJ030_MR2G000507</name>
</gene>
<dbReference type="EMBL" id="RXIC02000020">
    <property type="protein sequence ID" value="KAB1223877.1"/>
    <property type="molecule type" value="Genomic_DNA"/>
</dbReference>
<dbReference type="InterPro" id="IPR013216">
    <property type="entry name" value="Methyltransf_11"/>
</dbReference>
<dbReference type="GO" id="GO:0008757">
    <property type="term" value="F:S-adenosylmethionine-dependent methyltransferase activity"/>
    <property type="evidence" value="ECO:0007669"/>
    <property type="project" value="InterPro"/>
</dbReference>
<dbReference type="PANTHER" id="PTHR47291">
    <property type="entry name" value="PEPTIDE UPSTREAM PROTEIN"/>
    <property type="match status" value="1"/>
</dbReference>
<keyword evidence="5" id="KW-1185">Reference proteome</keyword>
<dbReference type="InterPro" id="IPR029063">
    <property type="entry name" value="SAM-dependent_MTases_sf"/>
</dbReference>
<feature type="transmembrane region" description="Helical" evidence="1">
    <location>
        <begin position="148"/>
        <end position="168"/>
    </location>
</feature>
<dbReference type="PANTHER" id="PTHR47291:SF1">
    <property type="entry name" value="PEPTIDE UPSTREAM PROTEIN"/>
    <property type="match status" value="1"/>
</dbReference>
<evidence type="ECO:0000313" key="5">
    <source>
        <dbReference type="Proteomes" id="UP000516437"/>
    </source>
</evidence>
<dbReference type="Pfam" id="PF25276">
    <property type="entry name" value="DUF7870"/>
    <property type="match status" value="1"/>
</dbReference>
<dbReference type="Pfam" id="PF08241">
    <property type="entry name" value="Methyltransf_11"/>
    <property type="match status" value="1"/>
</dbReference>
<comment type="caution">
    <text evidence="4">The sequence shown here is derived from an EMBL/GenBank/DDBJ whole genome shotgun (WGS) entry which is preliminary data.</text>
</comment>
<evidence type="ECO:0000259" key="2">
    <source>
        <dbReference type="Pfam" id="PF08241"/>
    </source>
</evidence>
<dbReference type="InterPro" id="IPR057192">
    <property type="entry name" value="DUF7870"/>
</dbReference>
<feature type="domain" description="DUF7870" evidence="3">
    <location>
        <begin position="513"/>
        <end position="595"/>
    </location>
</feature>
<accession>A0A6A1WJ34</accession>
<dbReference type="OrthoDB" id="1076011at2759"/>
<keyword evidence="1" id="KW-1133">Transmembrane helix</keyword>
<evidence type="ECO:0000259" key="3">
    <source>
        <dbReference type="Pfam" id="PF25276"/>
    </source>
</evidence>
<dbReference type="AlphaFoldDB" id="A0A6A1WJ34"/>
<proteinExistence type="predicted"/>
<organism evidence="4 5">
    <name type="scientific">Morella rubra</name>
    <name type="common">Chinese bayberry</name>
    <dbReference type="NCBI Taxonomy" id="262757"/>
    <lineage>
        <taxon>Eukaryota</taxon>
        <taxon>Viridiplantae</taxon>
        <taxon>Streptophyta</taxon>
        <taxon>Embryophyta</taxon>
        <taxon>Tracheophyta</taxon>
        <taxon>Spermatophyta</taxon>
        <taxon>Magnoliopsida</taxon>
        <taxon>eudicotyledons</taxon>
        <taxon>Gunneridae</taxon>
        <taxon>Pentapetalae</taxon>
        <taxon>rosids</taxon>
        <taxon>fabids</taxon>
        <taxon>Fagales</taxon>
        <taxon>Myricaceae</taxon>
        <taxon>Morella</taxon>
    </lineage>
</organism>
<protein>
    <submittedName>
        <fullName evidence="4">Uncharacterized protein</fullName>
    </submittedName>
</protein>
<dbReference type="Proteomes" id="UP000516437">
    <property type="component" value="Chromosome 2"/>
</dbReference>
<name>A0A6A1WJ34_9ROSI</name>
<reference evidence="4 5" key="1">
    <citation type="journal article" date="2019" name="Plant Biotechnol. J.">
        <title>The red bayberry genome and genetic basis of sex determination.</title>
        <authorList>
            <person name="Jia H.M."/>
            <person name="Jia H.J."/>
            <person name="Cai Q.L."/>
            <person name="Wang Y."/>
            <person name="Zhao H.B."/>
            <person name="Yang W.F."/>
            <person name="Wang G.Y."/>
            <person name="Li Y.H."/>
            <person name="Zhan D.L."/>
            <person name="Shen Y.T."/>
            <person name="Niu Q.F."/>
            <person name="Chang L."/>
            <person name="Qiu J."/>
            <person name="Zhao L."/>
            <person name="Xie H.B."/>
            <person name="Fu W.Y."/>
            <person name="Jin J."/>
            <person name="Li X.W."/>
            <person name="Jiao Y."/>
            <person name="Zhou C.C."/>
            <person name="Tu T."/>
            <person name="Chai C.Y."/>
            <person name="Gao J.L."/>
            <person name="Fan L.J."/>
            <person name="van de Weg E."/>
            <person name="Wang J.Y."/>
            <person name="Gao Z.S."/>
        </authorList>
    </citation>
    <scope>NUCLEOTIDE SEQUENCE [LARGE SCALE GENOMIC DNA]</scope>
    <source>
        <tissue evidence="4">Leaves</tissue>
    </source>
</reference>
<dbReference type="SUPFAM" id="SSF53335">
    <property type="entry name" value="S-adenosyl-L-methionine-dependent methyltransferases"/>
    <property type="match status" value="1"/>
</dbReference>
<sequence length="597" mass="66781">MMSHVIVAEVAESAVKKVDGEMTKGLDRISIMKRPQRLLKSSPTGFSDVVKIFPKVSPSNAPLQDESGLVRADVAKSSEEGLVRVPKINGCPRGWKSHLLQFYITSVILLNLQNLLFDLLKRRKVSVQFMDLKAVKFQILYGSRMTRVLYRAFVIASAVSIISLLHILSGSDSGTFAVVDSSDCAANSDYATASVGQGAQFFHTQFLVPIWRSFQSVECKENMNLTVEVVRELMAKKVLNSNAKTLCVGEGSASAMLALRDMGFSKACGVYRHRFFSLQRKQFVHELDYEDSSFDFVFSRDVDRVSVPALLILEIERVLSPGGIGAMLVGDSGLGPNDMIRSATPVSSLLKSSDVVHVGYVQNCTVVVFKRRFENASYFGQYRLPADCPAITNNKPFMHQIEPIVEEKPMVFENWLSYLPKLMDIDTRKRLVYVDIGAGVHLNSVVTNWFLPSYPVDREAFNVYFVDHNTSVLLSYVKKPGITFVYHPGLAGNEAFANHNSNEDIDPPLDKEGFDFLSWFKETVQYSDFVVLKMNAGKVERKFLSQLFESGAICFVDEMFLHCSDSMGGEGAVKGECMDLFKGLRRNGIFVHQWWGD</sequence>